<dbReference type="HOGENOM" id="CLU_001570_14_0_1"/>
<dbReference type="GO" id="GO:0005506">
    <property type="term" value="F:iron ion binding"/>
    <property type="evidence" value="ECO:0007669"/>
    <property type="project" value="InterPro"/>
</dbReference>
<dbReference type="eggNOG" id="KOG0158">
    <property type="taxonomic scope" value="Eukaryota"/>
</dbReference>
<evidence type="ECO:0000256" key="1">
    <source>
        <dbReference type="ARBA" id="ARBA00001971"/>
    </source>
</evidence>
<dbReference type="Proteomes" id="UP000001056">
    <property type="component" value="Unassembled WGS sequence"/>
</dbReference>
<dbReference type="InterPro" id="IPR050121">
    <property type="entry name" value="Cytochrome_P450_monoxygenase"/>
</dbReference>
<keyword evidence="5 6" id="KW-0408">Iron</keyword>
<comment type="cofactor">
    <cofactor evidence="1 6">
        <name>heme</name>
        <dbReference type="ChEBI" id="CHEBI:30413"/>
    </cofactor>
</comment>
<organism evidence="8 9">
    <name type="scientific">Chaetomium globosum (strain ATCC 6205 / CBS 148.51 / DSM 1962 / NBRC 6347 / NRRL 1970)</name>
    <name type="common">Soil fungus</name>
    <dbReference type="NCBI Taxonomy" id="306901"/>
    <lineage>
        <taxon>Eukaryota</taxon>
        <taxon>Fungi</taxon>
        <taxon>Dikarya</taxon>
        <taxon>Ascomycota</taxon>
        <taxon>Pezizomycotina</taxon>
        <taxon>Sordariomycetes</taxon>
        <taxon>Sordariomycetidae</taxon>
        <taxon>Sordariales</taxon>
        <taxon>Chaetomiaceae</taxon>
        <taxon>Chaetomium</taxon>
    </lineage>
</organism>
<protein>
    <recommendedName>
        <fullName evidence="10">Pisatin demethylase</fullName>
    </recommendedName>
</protein>
<dbReference type="AlphaFoldDB" id="Q2HHR4"/>
<dbReference type="CDD" id="cd11060">
    <property type="entry name" value="CYP57A1-like"/>
    <property type="match status" value="1"/>
</dbReference>
<evidence type="ECO:0000313" key="9">
    <source>
        <dbReference type="Proteomes" id="UP000001056"/>
    </source>
</evidence>
<dbReference type="InterPro" id="IPR001128">
    <property type="entry name" value="Cyt_P450"/>
</dbReference>
<dbReference type="STRING" id="306901.Q2HHR4"/>
<dbReference type="InterPro" id="IPR002401">
    <property type="entry name" value="Cyt_P450_E_grp-I"/>
</dbReference>
<dbReference type="Pfam" id="PF00067">
    <property type="entry name" value="p450"/>
    <property type="match status" value="1"/>
</dbReference>
<evidence type="ECO:0000256" key="2">
    <source>
        <dbReference type="ARBA" id="ARBA00010617"/>
    </source>
</evidence>
<dbReference type="OrthoDB" id="3934656at2759"/>
<evidence type="ECO:0000313" key="8">
    <source>
        <dbReference type="EMBL" id="EAQ92005.1"/>
    </source>
</evidence>
<feature type="transmembrane region" description="Helical" evidence="7">
    <location>
        <begin position="6"/>
        <end position="27"/>
    </location>
</feature>
<dbReference type="GO" id="GO:0004497">
    <property type="term" value="F:monooxygenase activity"/>
    <property type="evidence" value="ECO:0007669"/>
    <property type="project" value="InterPro"/>
</dbReference>
<evidence type="ECO:0000256" key="6">
    <source>
        <dbReference type="PIRSR" id="PIRSR602401-1"/>
    </source>
</evidence>
<keyword evidence="7" id="KW-0812">Transmembrane</keyword>
<dbReference type="GO" id="GO:0020037">
    <property type="term" value="F:heme binding"/>
    <property type="evidence" value="ECO:0007669"/>
    <property type="project" value="InterPro"/>
</dbReference>
<keyword evidence="7" id="KW-0472">Membrane</keyword>
<dbReference type="GeneID" id="4386596"/>
<keyword evidence="4 6" id="KW-0479">Metal-binding</keyword>
<dbReference type="PRINTS" id="PR00463">
    <property type="entry name" value="EP450I"/>
</dbReference>
<dbReference type="InParanoid" id="Q2HHR4"/>
<keyword evidence="7" id="KW-1133">Transmembrane helix</keyword>
<evidence type="ECO:0000256" key="3">
    <source>
        <dbReference type="ARBA" id="ARBA00022617"/>
    </source>
</evidence>
<keyword evidence="3 6" id="KW-0349">Heme</keyword>
<keyword evidence="9" id="KW-1185">Reference proteome</keyword>
<proteinExistence type="inferred from homology"/>
<evidence type="ECO:0008006" key="10">
    <source>
        <dbReference type="Google" id="ProtNLM"/>
    </source>
</evidence>
<dbReference type="GO" id="GO:0016705">
    <property type="term" value="F:oxidoreductase activity, acting on paired donors, with incorporation or reduction of molecular oxygen"/>
    <property type="evidence" value="ECO:0007669"/>
    <property type="project" value="InterPro"/>
</dbReference>
<evidence type="ECO:0000256" key="7">
    <source>
        <dbReference type="SAM" id="Phobius"/>
    </source>
</evidence>
<dbReference type="InterPro" id="IPR036396">
    <property type="entry name" value="Cyt_P450_sf"/>
</dbReference>
<dbReference type="RefSeq" id="XP_001219461.1">
    <property type="nucleotide sequence ID" value="XM_001219460.1"/>
</dbReference>
<comment type="similarity">
    <text evidence="2">Belongs to the cytochrome P450 family.</text>
</comment>
<name>Q2HHR4_CHAGB</name>
<reference evidence="9" key="1">
    <citation type="journal article" date="2015" name="Genome Announc.">
        <title>Draft genome sequence of the cellulolytic fungus Chaetomium globosum.</title>
        <authorList>
            <person name="Cuomo C.A."/>
            <person name="Untereiner W.A."/>
            <person name="Ma L.-J."/>
            <person name="Grabherr M."/>
            <person name="Birren B.W."/>
        </authorList>
    </citation>
    <scope>NUCLEOTIDE SEQUENCE [LARGE SCALE GENOMIC DNA]</scope>
    <source>
        <strain evidence="9">ATCC 6205 / CBS 148.51 / DSM 1962 / NBRC 6347 / NRRL 1970</strain>
    </source>
</reference>
<evidence type="ECO:0000256" key="5">
    <source>
        <dbReference type="ARBA" id="ARBA00023004"/>
    </source>
</evidence>
<gene>
    <name evidence="8" type="ORF">CHGG_00240</name>
</gene>
<dbReference type="PANTHER" id="PTHR24305">
    <property type="entry name" value="CYTOCHROME P450"/>
    <property type="match status" value="1"/>
</dbReference>
<dbReference type="VEuPathDB" id="FungiDB:CHGG_00240"/>
<dbReference type="PRINTS" id="PR00385">
    <property type="entry name" value="P450"/>
</dbReference>
<dbReference type="OMA" id="EWIMARV"/>
<dbReference type="Gene3D" id="1.10.630.10">
    <property type="entry name" value="Cytochrome P450"/>
    <property type="match status" value="1"/>
</dbReference>
<dbReference type="PANTHER" id="PTHR24305:SF232">
    <property type="entry name" value="P450, PUTATIVE (EUROFUNG)-RELATED"/>
    <property type="match status" value="1"/>
</dbReference>
<evidence type="ECO:0000256" key="4">
    <source>
        <dbReference type="ARBA" id="ARBA00022723"/>
    </source>
</evidence>
<accession>Q2HHR4</accession>
<dbReference type="EMBL" id="CH408029">
    <property type="protein sequence ID" value="EAQ92005.1"/>
    <property type="molecule type" value="Genomic_DNA"/>
</dbReference>
<dbReference type="SUPFAM" id="SSF48264">
    <property type="entry name" value="Cytochrome P450"/>
    <property type="match status" value="1"/>
</dbReference>
<sequence>MAVEIGVLYFPGAPVAVLLLVAVYGVYRFFLDGLSRIPGPAIAKVTNLWKINAAAQAEMPWRNIALHRKYGPLVRIGPNMVSVNDPEAYPIINGFRRVFTKTQFYSTAEGWYKGKPLTTVITARDRQYHSYLLRVASSAYSVGSTPQMEVKIQPLVDLLLNKLNDLGKAGQKPVDTATLIAHFAFDAMGIINVSEPFGFLSKGVDVEGAIGAIEVANTYFSVIAQAPWMHTFMLGNRFVQKAMEGGNPVLNLALAMVDKRLATTAKPTTNGHHHPTPDSTDFLGRLLSTSAESDDPSKPTYEQIVAFVLANTMAGYATVAVALRSILYHLARNPSAYTKLQHEIDTAFASGALGSTPTHTHTAAEAGKLPYLDAVVTEALRVHPVLGLILEREVPAGGVVLAGQHVPAGTVVGFNPWVIMHNREVYGEDAEVFRPERWLGVEEGRLKEMRRCNISFGAGPRSCQGKNIGMMEILKVVPALMRRFDFALANPKDEWQVNGHWFTMQSKMDMTFTPRKH</sequence>
<feature type="binding site" description="axial binding residue" evidence="6">
    <location>
        <position position="463"/>
    </location>
    <ligand>
        <name>heme</name>
        <dbReference type="ChEBI" id="CHEBI:30413"/>
    </ligand>
    <ligandPart>
        <name>Fe</name>
        <dbReference type="ChEBI" id="CHEBI:18248"/>
    </ligandPart>
</feature>